<organism evidence="4 5">
    <name type="scientific">Anisodus tanguticus</name>
    <dbReference type="NCBI Taxonomy" id="243964"/>
    <lineage>
        <taxon>Eukaryota</taxon>
        <taxon>Viridiplantae</taxon>
        <taxon>Streptophyta</taxon>
        <taxon>Embryophyta</taxon>
        <taxon>Tracheophyta</taxon>
        <taxon>Spermatophyta</taxon>
        <taxon>Magnoliopsida</taxon>
        <taxon>eudicotyledons</taxon>
        <taxon>Gunneridae</taxon>
        <taxon>Pentapetalae</taxon>
        <taxon>asterids</taxon>
        <taxon>lamiids</taxon>
        <taxon>Solanales</taxon>
        <taxon>Solanaceae</taxon>
        <taxon>Solanoideae</taxon>
        <taxon>Hyoscyameae</taxon>
        <taxon>Anisodus</taxon>
    </lineage>
</organism>
<name>A0AAE1SEN9_9SOLA</name>
<dbReference type="EMBL" id="JAVYJV010000006">
    <property type="protein sequence ID" value="KAK4368670.1"/>
    <property type="molecule type" value="Genomic_DNA"/>
</dbReference>
<evidence type="ECO:0000259" key="3">
    <source>
        <dbReference type="PROSITE" id="PS50927"/>
    </source>
</evidence>
<dbReference type="PROSITE" id="PS50927">
    <property type="entry name" value="BULB_LECTIN"/>
    <property type="match status" value="1"/>
</dbReference>
<keyword evidence="5" id="KW-1185">Reference proteome</keyword>
<keyword evidence="2" id="KW-0325">Glycoprotein</keyword>
<dbReference type="PANTHER" id="PTHR47976:SF53">
    <property type="entry name" value="RECEPTOR-LIKE SERINE_THREONINE-PROTEIN KINASE"/>
    <property type="match status" value="1"/>
</dbReference>
<dbReference type="Proteomes" id="UP001291623">
    <property type="component" value="Unassembled WGS sequence"/>
</dbReference>
<keyword evidence="1" id="KW-0732">Signal</keyword>
<comment type="caution">
    <text evidence="4">The sequence shown here is derived from an EMBL/GenBank/DDBJ whole genome shotgun (WGS) entry which is preliminary data.</text>
</comment>
<dbReference type="InterPro" id="IPR051343">
    <property type="entry name" value="G-type_lectin_kinases/EP1-like"/>
</dbReference>
<dbReference type="Gene3D" id="2.90.10.10">
    <property type="entry name" value="Bulb-type lectin domain"/>
    <property type="match status" value="1"/>
</dbReference>
<proteinExistence type="predicted"/>
<dbReference type="PANTHER" id="PTHR47976">
    <property type="entry name" value="G-TYPE LECTIN S-RECEPTOR-LIKE SERINE/THREONINE-PROTEIN KINASE SD2-5"/>
    <property type="match status" value="1"/>
</dbReference>
<dbReference type="InterPro" id="IPR001480">
    <property type="entry name" value="Bulb-type_lectin_dom"/>
</dbReference>
<dbReference type="SUPFAM" id="SSF51110">
    <property type="entry name" value="alpha-D-mannose-specific plant lectins"/>
    <property type="match status" value="1"/>
</dbReference>
<sequence>MNKGNAGPRFLCGFYYKYNATECFLSILLYHNRSGGEKGVINKPELVWSASRNHPVKANATLQLGQDGNLVLSDSDGTLVWSTDTTGKSSFDHPTDSLLPGQNLISGRSLIASVSATNWSQGLLSLTVLNGRWVTYTDTDPPQYYYASTYSDSSYYSFDGQTFTALQFPTTPTAQFMIGPDGHLKVYQWAVIDWNEVSDLVMPYVGNCGYPMVFGR</sequence>
<feature type="domain" description="Bulb-type lectin" evidence="3">
    <location>
        <begin position="1"/>
        <end position="119"/>
    </location>
</feature>
<evidence type="ECO:0000256" key="2">
    <source>
        <dbReference type="ARBA" id="ARBA00023180"/>
    </source>
</evidence>
<evidence type="ECO:0000313" key="5">
    <source>
        <dbReference type="Proteomes" id="UP001291623"/>
    </source>
</evidence>
<evidence type="ECO:0000256" key="1">
    <source>
        <dbReference type="ARBA" id="ARBA00022729"/>
    </source>
</evidence>
<dbReference type="AlphaFoldDB" id="A0AAE1SEN9"/>
<protein>
    <recommendedName>
        <fullName evidence="3">Bulb-type lectin domain-containing protein</fullName>
    </recommendedName>
</protein>
<evidence type="ECO:0000313" key="4">
    <source>
        <dbReference type="EMBL" id="KAK4368670.1"/>
    </source>
</evidence>
<dbReference type="InterPro" id="IPR036426">
    <property type="entry name" value="Bulb-type_lectin_dom_sf"/>
</dbReference>
<gene>
    <name evidence="4" type="ORF">RND71_012462</name>
</gene>
<reference evidence="4" key="1">
    <citation type="submission" date="2023-12" db="EMBL/GenBank/DDBJ databases">
        <title>Genome assembly of Anisodus tanguticus.</title>
        <authorList>
            <person name="Wang Y.-J."/>
        </authorList>
    </citation>
    <scope>NUCLEOTIDE SEQUENCE</scope>
    <source>
        <strain evidence="4">KB-2021</strain>
        <tissue evidence="4">Leaf</tissue>
    </source>
</reference>
<accession>A0AAE1SEN9</accession>